<comment type="caution">
    <text evidence="4">The sequence shown here is derived from an EMBL/GenBank/DDBJ whole genome shotgun (WGS) entry which is preliminary data.</text>
</comment>
<dbReference type="EMBL" id="RCTF01000009">
    <property type="protein sequence ID" value="RLP78224.1"/>
    <property type="molecule type" value="Genomic_DNA"/>
</dbReference>
<gene>
    <name evidence="4" type="ORF">D9R14_12630</name>
</gene>
<dbReference type="RefSeq" id="WP_121623691.1">
    <property type="nucleotide sequence ID" value="NZ_JACIIW010000009.1"/>
</dbReference>
<dbReference type="AlphaFoldDB" id="A0A3L7AE34"/>
<reference evidence="4 5" key="1">
    <citation type="submission" date="2018-10" db="EMBL/GenBank/DDBJ databases">
        <title>Xanthobacter tagetidis genome sequencing and assembly.</title>
        <authorList>
            <person name="Maclea K.S."/>
            <person name="Goen A.E."/>
            <person name="Fatima S.A."/>
        </authorList>
    </citation>
    <scope>NUCLEOTIDE SEQUENCE [LARGE SCALE GENOMIC DNA]</scope>
    <source>
        <strain evidence="4 5">ATCC 700314</strain>
    </source>
</reference>
<dbReference type="OrthoDB" id="9807264at2"/>
<dbReference type="Gene3D" id="1.10.150.250">
    <property type="entry name" value="Flavinator of succinate dehydrogenase"/>
    <property type="match status" value="1"/>
</dbReference>
<dbReference type="PANTHER" id="PTHR12469">
    <property type="entry name" value="PROTEIN EMI5 HOMOLOG, MITOCHONDRIAL"/>
    <property type="match status" value="1"/>
</dbReference>
<keyword evidence="3" id="KW-0143">Chaperone</keyword>
<name>A0A3L7AE34_9HYPH</name>
<accession>A0A3L7AE34</accession>
<keyword evidence="5" id="KW-1185">Reference proteome</keyword>
<evidence type="ECO:0000313" key="5">
    <source>
        <dbReference type="Proteomes" id="UP000269692"/>
    </source>
</evidence>
<dbReference type="GO" id="GO:0006099">
    <property type="term" value="P:tricarboxylic acid cycle"/>
    <property type="evidence" value="ECO:0007669"/>
    <property type="project" value="TreeGrafter"/>
</dbReference>
<protein>
    <recommendedName>
        <fullName evidence="2">FAD assembly factor SdhE</fullName>
    </recommendedName>
</protein>
<dbReference type="Proteomes" id="UP000269692">
    <property type="component" value="Unassembled WGS sequence"/>
</dbReference>
<comment type="similarity">
    <text evidence="1">Belongs to the SdhE FAD assembly factor family.</text>
</comment>
<organism evidence="4 5">
    <name type="scientific">Xanthobacter tagetidis</name>
    <dbReference type="NCBI Taxonomy" id="60216"/>
    <lineage>
        <taxon>Bacteria</taxon>
        <taxon>Pseudomonadati</taxon>
        <taxon>Pseudomonadota</taxon>
        <taxon>Alphaproteobacteria</taxon>
        <taxon>Hyphomicrobiales</taxon>
        <taxon>Xanthobacteraceae</taxon>
        <taxon>Xanthobacter</taxon>
    </lineage>
</organism>
<evidence type="ECO:0000313" key="4">
    <source>
        <dbReference type="EMBL" id="RLP78224.1"/>
    </source>
</evidence>
<evidence type="ECO:0000256" key="3">
    <source>
        <dbReference type="ARBA" id="ARBA00023186"/>
    </source>
</evidence>
<dbReference type="SUPFAM" id="SSF109910">
    <property type="entry name" value="YgfY-like"/>
    <property type="match status" value="1"/>
</dbReference>
<evidence type="ECO:0000256" key="2">
    <source>
        <dbReference type="ARBA" id="ARBA00019418"/>
    </source>
</evidence>
<sequence length="102" mass="11670">MSGTTSGLERSSGGLDPRRRRILFRARHRGMREMDYIMGRFVDAEVEGLSEPELDELEILLDAQDQEVFSWICGTLAVPAERDTPFFRRLRDFHLSGRGRAG</sequence>
<dbReference type="InterPro" id="IPR036714">
    <property type="entry name" value="SDH_sf"/>
</dbReference>
<dbReference type="InterPro" id="IPR005631">
    <property type="entry name" value="SDH"/>
</dbReference>
<proteinExistence type="inferred from homology"/>
<evidence type="ECO:0000256" key="1">
    <source>
        <dbReference type="ARBA" id="ARBA00008571"/>
    </source>
</evidence>
<dbReference type="Pfam" id="PF03937">
    <property type="entry name" value="Sdh5"/>
    <property type="match status" value="1"/>
</dbReference>
<dbReference type="PANTHER" id="PTHR12469:SF2">
    <property type="entry name" value="SUCCINATE DEHYDROGENASE ASSEMBLY FACTOR 2, MITOCHONDRIAL"/>
    <property type="match status" value="1"/>
</dbReference>